<evidence type="ECO:0000256" key="6">
    <source>
        <dbReference type="ARBA" id="ARBA00023242"/>
    </source>
</evidence>
<accession>A0A9P4MB03</accession>
<dbReference type="EMBL" id="ML978124">
    <property type="protein sequence ID" value="KAF2100887.1"/>
    <property type="molecule type" value="Genomic_DNA"/>
</dbReference>
<evidence type="ECO:0000256" key="3">
    <source>
        <dbReference type="ARBA" id="ARBA00023015"/>
    </source>
</evidence>
<dbReference type="Pfam" id="PF00172">
    <property type="entry name" value="Zn_clus"/>
    <property type="match status" value="1"/>
</dbReference>
<evidence type="ECO:0000259" key="8">
    <source>
        <dbReference type="PROSITE" id="PS50048"/>
    </source>
</evidence>
<keyword evidence="10" id="KW-1185">Reference proteome</keyword>
<feature type="region of interest" description="Disordered" evidence="7">
    <location>
        <begin position="40"/>
        <end position="80"/>
    </location>
</feature>
<proteinExistence type="predicted"/>
<gene>
    <name evidence="9" type="ORF">NA57DRAFT_65223</name>
</gene>
<keyword evidence="3" id="KW-0805">Transcription regulation</keyword>
<sequence length="623" mass="69883">MQNGVQSKACENCHRRKIRCDMHTGSFPCANCRTLNQDCRPHQRKRKNAPVEPPSARPEKRLSVDLSSDSPAVGEQLPNASETISLQRSAVSSGNAVSPGSYLGRAEYVSGTVPIDEEDAKNYSAGKETVLPETDQKFLADLRAFEIPPRSVRESLLSNFMERCHPWMPIVELVELRPTKEFEPSVLLLQAVFVAGSRVSMAPQAQASGHSFYRRAKALYYTGCEKDPLATVRAIVMLQWWNPSGPEHISMDASSFWLHMGVALAHQIGLHREPNPKLADAALRRRLWWTLVTRDCMISMSHGRPRAINNEDCDVRPLSIEDFDEPNFDARLFIAYVEACTILGDLTEGVLRGNLGHARRLSLQSRLYSWIRDLPDELRVYKRNGGGLMPYNHKARQLHTLYFTALTLLFRPAVPENAPSGAALLASSFTAGVYEDFLARGEVPTLAPVFTFHLMTAAYAQLAYYKYPALWVRAESELGIISQCLVEMAKRYPSAVGAQRVVKAVFRAVKSQERHEGPLQLFFDKDQKKYFDFLGPELCSKWGFVYEGVQNSSQPFTMTPMAPPQSAEYREPTSDFDQVLHLDAGFDAYSGAQNYPYATVGNWMLGDWMADLGWTASENLPQS</sequence>
<dbReference type="OrthoDB" id="10251155at2759"/>
<evidence type="ECO:0000313" key="9">
    <source>
        <dbReference type="EMBL" id="KAF2100887.1"/>
    </source>
</evidence>
<keyword evidence="6" id="KW-0539">Nucleus</keyword>
<evidence type="ECO:0000256" key="5">
    <source>
        <dbReference type="ARBA" id="ARBA00023163"/>
    </source>
</evidence>
<dbReference type="GO" id="GO:0008270">
    <property type="term" value="F:zinc ion binding"/>
    <property type="evidence" value="ECO:0007669"/>
    <property type="project" value="InterPro"/>
</dbReference>
<evidence type="ECO:0000313" key="10">
    <source>
        <dbReference type="Proteomes" id="UP000799772"/>
    </source>
</evidence>
<evidence type="ECO:0000256" key="2">
    <source>
        <dbReference type="ARBA" id="ARBA00022833"/>
    </source>
</evidence>
<dbReference type="PROSITE" id="PS00463">
    <property type="entry name" value="ZN2_CY6_FUNGAL_1"/>
    <property type="match status" value="1"/>
</dbReference>
<keyword evidence="1" id="KW-0479">Metal-binding</keyword>
<dbReference type="CDD" id="cd00067">
    <property type="entry name" value="GAL4"/>
    <property type="match status" value="1"/>
</dbReference>
<dbReference type="SMART" id="SM00906">
    <property type="entry name" value="Fungal_trans"/>
    <property type="match status" value="1"/>
</dbReference>
<dbReference type="Gene3D" id="4.10.240.10">
    <property type="entry name" value="Zn(2)-C6 fungal-type DNA-binding domain"/>
    <property type="match status" value="1"/>
</dbReference>
<dbReference type="GO" id="GO:0006351">
    <property type="term" value="P:DNA-templated transcription"/>
    <property type="evidence" value="ECO:0007669"/>
    <property type="project" value="InterPro"/>
</dbReference>
<dbReference type="GO" id="GO:0003677">
    <property type="term" value="F:DNA binding"/>
    <property type="evidence" value="ECO:0007669"/>
    <property type="project" value="UniProtKB-KW"/>
</dbReference>
<organism evidence="9 10">
    <name type="scientific">Rhizodiscina lignyota</name>
    <dbReference type="NCBI Taxonomy" id="1504668"/>
    <lineage>
        <taxon>Eukaryota</taxon>
        <taxon>Fungi</taxon>
        <taxon>Dikarya</taxon>
        <taxon>Ascomycota</taxon>
        <taxon>Pezizomycotina</taxon>
        <taxon>Dothideomycetes</taxon>
        <taxon>Pleosporomycetidae</taxon>
        <taxon>Aulographales</taxon>
        <taxon>Rhizodiscinaceae</taxon>
        <taxon>Rhizodiscina</taxon>
    </lineage>
</organism>
<dbReference type="Pfam" id="PF04082">
    <property type="entry name" value="Fungal_trans"/>
    <property type="match status" value="1"/>
</dbReference>
<dbReference type="SUPFAM" id="SSF57701">
    <property type="entry name" value="Zn2/Cys6 DNA-binding domain"/>
    <property type="match status" value="1"/>
</dbReference>
<evidence type="ECO:0000256" key="1">
    <source>
        <dbReference type="ARBA" id="ARBA00022723"/>
    </source>
</evidence>
<keyword evidence="5" id="KW-0804">Transcription</keyword>
<comment type="caution">
    <text evidence="9">The sequence shown here is derived from an EMBL/GenBank/DDBJ whole genome shotgun (WGS) entry which is preliminary data.</text>
</comment>
<evidence type="ECO:0000256" key="4">
    <source>
        <dbReference type="ARBA" id="ARBA00023125"/>
    </source>
</evidence>
<dbReference type="Proteomes" id="UP000799772">
    <property type="component" value="Unassembled WGS sequence"/>
</dbReference>
<dbReference type="AlphaFoldDB" id="A0A9P4MB03"/>
<reference evidence="9" key="1">
    <citation type="journal article" date="2020" name="Stud. Mycol.">
        <title>101 Dothideomycetes genomes: a test case for predicting lifestyles and emergence of pathogens.</title>
        <authorList>
            <person name="Haridas S."/>
            <person name="Albert R."/>
            <person name="Binder M."/>
            <person name="Bloem J."/>
            <person name="Labutti K."/>
            <person name="Salamov A."/>
            <person name="Andreopoulos B."/>
            <person name="Baker S."/>
            <person name="Barry K."/>
            <person name="Bills G."/>
            <person name="Bluhm B."/>
            <person name="Cannon C."/>
            <person name="Castanera R."/>
            <person name="Culley D."/>
            <person name="Daum C."/>
            <person name="Ezra D."/>
            <person name="Gonzalez J."/>
            <person name="Henrissat B."/>
            <person name="Kuo A."/>
            <person name="Liang C."/>
            <person name="Lipzen A."/>
            <person name="Lutzoni F."/>
            <person name="Magnuson J."/>
            <person name="Mondo S."/>
            <person name="Nolan M."/>
            <person name="Ohm R."/>
            <person name="Pangilinan J."/>
            <person name="Park H.-J."/>
            <person name="Ramirez L."/>
            <person name="Alfaro M."/>
            <person name="Sun H."/>
            <person name="Tritt A."/>
            <person name="Yoshinaga Y."/>
            <person name="Zwiers L.-H."/>
            <person name="Turgeon B."/>
            <person name="Goodwin S."/>
            <person name="Spatafora J."/>
            <person name="Crous P."/>
            <person name="Grigoriev I."/>
        </authorList>
    </citation>
    <scope>NUCLEOTIDE SEQUENCE</scope>
    <source>
        <strain evidence="9">CBS 133067</strain>
    </source>
</reference>
<evidence type="ECO:0000256" key="7">
    <source>
        <dbReference type="SAM" id="MobiDB-lite"/>
    </source>
</evidence>
<dbReference type="InterPro" id="IPR001138">
    <property type="entry name" value="Zn2Cys6_DnaBD"/>
</dbReference>
<dbReference type="InterPro" id="IPR052073">
    <property type="entry name" value="Amide_Lactam_Regulators"/>
</dbReference>
<dbReference type="InterPro" id="IPR007219">
    <property type="entry name" value="XnlR_reg_dom"/>
</dbReference>
<dbReference type="PANTHER" id="PTHR47171:SF2">
    <property type="entry name" value="TRANSCRIPTION FACTOR, PUTATIVE-RELATED"/>
    <property type="match status" value="1"/>
</dbReference>
<dbReference type="CDD" id="cd12148">
    <property type="entry name" value="fungal_TF_MHR"/>
    <property type="match status" value="1"/>
</dbReference>
<dbReference type="PANTHER" id="PTHR47171">
    <property type="entry name" value="FARA-RELATED"/>
    <property type="match status" value="1"/>
</dbReference>
<dbReference type="PROSITE" id="PS50048">
    <property type="entry name" value="ZN2_CY6_FUNGAL_2"/>
    <property type="match status" value="1"/>
</dbReference>
<keyword evidence="4" id="KW-0238">DNA-binding</keyword>
<dbReference type="SMART" id="SM00066">
    <property type="entry name" value="GAL4"/>
    <property type="match status" value="1"/>
</dbReference>
<protein>
    <recommendedName>
        <fullName evidence="8">Zn(2)-C6 fungal-type domain-containing protein</fullName>
    </recommendedName>
</protein>
<keyword evidence="2" id="KW-0862">Zinc</keyword>
<dbReference type="InterPro" id="IPR036864">
    <property type="entry name" value="Zn2-C6_fun-type_DNA-bd_sf"/>
</dbReference>
<dbReference type="GO" id="GO:0000981">
    <property type="term" value="F:DNA-binding transcription factor activity, RNA polymerase II-specific"/>
    <property type="evidence" value="ECO:0007669"/>
    <property type="project" value="InterPro"/>
</dbReference>
<feature type="domain" description="Zn(2)-C6 fungal-type" evidence="8">
    <location>
        <begin position="9"/>
        <end position="39"/>
    </location>
</feature>
<name>A0A9P4MB03_9PEZI</name>